<dbReference type="EMBL" id="RKLP01000012">
    <property type="protein sequence ID" value="RVW07478.1"/>
    <property type="molecule type" value="Genomic_DNA"/>
</dbReference>
<dbReference type="GO" id="GO:0016682">
    <property type="term" value="F:oxidoreductase activity, acting on diphenols and related substances as donors, oxygen as acceptor"/>
    <property type="evidence" value="ECO:0007669"/>
    <property type="project" value="TreeGrafter"/>
</dbReference>
<dbReference type="InterPro" id="IPR003317">
    <property type="entry name" value="Cyt-d_oxidase_su2"/>
</dbReference>
<keyword evidence="6 12" id="KW-0812">Transmembrane</keyword>
<evidence type="ECO:0000256" key="10">
    <source>
        <dbReference type="ARBA" id="ARBA00023004"/>
    </source>
</evidence>
<dbReference type="PANTHER" id="PTHR43141">
    <property type="entry name" value="CYTOCHROME BD2 SUBUNIT II"/>
    <property type="match status" value="1"/>
</dbReference>
<dbReference type="OrthoDB" id="9776710at2"/>
<feature type="transmembrane region" description="Helical" evidence="12">
    <location>
        <begin position="162"/>
        <end position="183"/>
    </location>
</feature>
<dbReference type="PIRSF" id="PIRSF000267">
    <property type="entry name" value="Cyt_oxidse_sub2"/>
    <property type="match status" value="1"/>
</dbReference>
<evidence type="ECO:0000256" key="4">
    <source>
        <dbReference type="ARBA" id="ARBA00022475"/>
    </source>
</evidence>
<dbReference type="GO" id="GO:0005886">
    <property type="term" value="C:plasma membrane"/>
    <property type="evidence" value="ECO:0007669"/>
    <property type="project" value="UniProtKB-SubCell"/>
</dbReference>
<feature type="transmembrane region" description="Helical" evidence="12">
    <location>
        <begin position="6"/>
        <end position="36"/>
    </location>
</feature>
<keyword evidence="5" id="KW-0349">Heme</keyword>
<keyword evidence="14" id="KW-1185">Reference proteome</keyword>
<proteinExistence type="inferred from homology"/>
<evidence type="ECO:0000256" key="2">
    <source>
        <dbReference type="ARBA" id="ARBA00007543"/>
    </source>
</evidence>
<feature type="transmembrane region" description="Helical" evidence="12">
    <location>
        <begin position="195"/>
        <end position="216"/>
    </location>
</feature>
<dbReference type="PANTHER" id="PTHR43141:SF5">
    <property type="entry name" value="CYTOCHROME BD-I UBIQUINOL OXIDASE SUBUNIT 2"/>
    <property type="match status" value="1"/>
</dbReference>
<evidence type="ECO:0000313" key="14">
    <source>
        <dbReference type="Proteomes" id="UP000286208"/>
    </source>
</evidence>
<feature type="transmembrane region" description="Helical" evidence="12">
    <location>
        <begin position="82"/>
        <end position="100"/>
    </location>
</feature>
<keyword evidence="9 12" id="KW-1133">Transmembrane helix</keyword>
<evidence type="ECO:0000256" key="12">
    <source>
        <dbReference type="SAM" id="Phobius"/>
    </source>
</evidence>
<feature type="transmembrane region" description="Helical" evidence="12">
    <location>
        <begin position="248"/>
        <end position="269"/>
    </location>
</feature>
<accession>A0A438B919</accession>
<feature type="transmembrane region" description="Helical" evidence="12">
    <location>
        <begin position="121"/>
        <end position="142"/>
    </location>
</feature>
<dbReference type="GO" id="GO:0046872">
    <property type="term" value="F:metal ion binding"/>
    <property type="evidence" value="ECO:0007669"/>
    <property type="project" value="UniProtKB-KW"/>
</dbReference>
<evidence type="ECO:0000256" key="3">
    <source>
        <dbReference type="ARBA" id="ARBA00022448"/>
    </source>
</evidence>
<evidence type="ECO:0000256" key="11">
    <source>
        <dbReference type="ARBA" id="ARBA00023136"/>
    </source>
</evidence>
<feature type="transmembrane region" description="Helical" evidence="12">
    <location>
        <begin position="222"/>
        <end position="241"/>
    </location>
</feature>
<dbReference type="Proteomes" id="UP000286208">
    <property type="component" value="Unassembled WGS sequence"/>
</dbReference>
<dbReference type="GO" id="GO:0019646">
    <property type="term" value="P:aerobic electron transport chain"/>
    <property type="evidence" value="ECO:0007669"/>
    <property type="project" value="TreeGrafter"/>
</dbReference>
<keyword evidence="11 12" id="KW-0472">Membrane</keyword>
<evidence type="ECO:0000256" key="9">
    <source>
        <dbReference type="ARBA" id="ARBA00022989"/>
    </source>
</evidence>
<protein>
    <submittedName>
        <fullName evidence="13">Cytochrome d ubiquinol oxidase subunit II</fullName>
    </submittedName>
</protein>
<dbReference type="GO" id="GO:0070069">
    <property type="term" value="C:cytochrome complex"/>
    <property type="evidence" value="ECO:0007669"/>
    <property type="project" value="TreeGrafter"/>
</dbReference>
<evidence type="ECO:0000313" key="13">
    <source>
        <dbReference type="EMBL" id="RVW07478.1"/>
    </source>
</evidence>
<keyword evidence="10" id="KW-0408">Iron</keyword>
<reference evidence="13 14" key="1">
    <citation type="submission" date="2018-11" db="EMBL/GenBank/DDBJ databases">
        <title>Rhodococcus spongicola sp. nov. and Rhodococcus xishaensis sp. nov. from marine sponges.</title>
        <authorList>
            <person name="Li L."/>
            <person name="Lin H.W."/>
        </authorList>
    </citation>
    <scope>NUCLEOTIDE SEQUENCE [LARGE SCALE GENOMIC DNA]</scope>
    <source>
        <strain evidence="13 14">CCTCC AB2014297</strain>
    </source>
</reference>
<evidence type="ECO:0000256" key="7">
    <source>
        <dbReference type="ARBA" id="ARBA00022723"/>
    </source>
</evidence>
<sequence length="345" mass="37846">MGLQEFWFILIAVLFTGYFVLEGFDFGVGMLMPVLGKTDTRRRVLLNTIGPVWDGNEVWLITGGGALFAAFPDWYATLFSGFYLPLLLILVALILRIVAIEWRGKIDDDKWRWRADLGIMIGSWVPAVLWGVAFANIVRGVAINADKQVTSNFFELLNPYALLGGITTALVFALHGAVFVALKTADDVRIDAADIAKKLAIPTVPIAGGFVLWTQLAYGKGWTWILVALAAIAVIAVVVLTRSEREGWAFAFTTLAVIATSVLLFASLYPNVMPSTTDPAYSLTIENASSSHYTLTVMSWAAVILTPIVLIYQGWTYWVFRKRISTKHIPPSIGLPRKAGSSKVG</sequence>
<evidence type="ECO:0000256" key="5">
    <source>
        <dbReference type="ARBA" id="ARBA00022617"/>
    </source>
</evidence>
<comment type="similarity">
    <text evidence="2">Belongs to the cytochrome ubiquinol oxidase subunit 2 family.</text>
</comment>
<dbReference type="AlphaFoldDB" id="A0A438B919"/>
<evidence type="ECO:0000256" key="1">
    <source>
        <dbReference type="ARBA" id="ARBA00004651"/>
    </source>
</evidence>
<evidence type="ECO:0000256" key="8">
    <source>
        <dbReference type="ARBA" id="ARBA00022982"/>
    </source>
</evidence>
<keyword evidence="4" id="KW-1003">Cell membrane</keyword>
<name>A0A438B919_9NOCA</name>
<organism evidence="13 14">
    <name type="scientific">Prescottella agglutinans</name>
    <dbReference type="NCBI Taxonomy" id="1644129"/>
    <lineage>
        <taxon>Bacteria</taxon>
        <taxon>Bacillati</taxon>
        <taxon>Actinomycetota</taxon>
        <taxon>Actinomycetes</taxon>
        <taxon>Mycobacteriales</taxon>
        <taxon>Nocardiaceae</taxon>
        <taxon>Prescottella</taxon>
    </lineage>
</organism>
<gene>
    <name evidence="13" type="primary">cydB</name>
    <name evidence="13" type="ORF">EGT67_21090</name>
</gene>
<dbReference type="Pfam" id="PF02322">
    <property type="entry name" value="Cyt_bd_oxida_II"/>
    <property type="match status" value="1"/>
</dbReference>
<dbReference type="GO" id="GO:0009055">
    <property type="term" value="F:electron transfer activity"/>
    <property type="evidence" value="ECO:0007669"/>
    <property type="project" value="TreeGrafter"/>
</dbReference>
<keyword evidence="8" id="KW-0249">Electron transport</keyword>
<keyword evidence="7" id="KW-0479">Metal-binding</keyword>
<dbReference type="RefSeq" id="WP_127918065.1">
    <property type="nucleotide sequence ID" value="NZ_RKLP01000012.1"/>
</dbReference>
<dbReference type="NCBIfam" id="TIGR00203">
    <property type="entry name" value="cydB"/>
    <property type="match status" value="1"/>
</dbReference>
<keyword evidence="3" id="KW-0813">Transport</keyword>
<evidence type="ECO:0000256" key="6">
    <source>
        <dbReference type="ARBA" id="ARBA00022692"/>
    </source>
</evidence>
<feature type="transmembrane region" description="Helical" evidence="12">
    <location>
        <begin position="297"/>
        <end position="320"/>
    </location>
</feature>
<comment type="subcellular location">
    <subcellularLocation>
        <location evidence="1">Cell membrane</location>
        <topology evidence="1">Multi-pass membrane protein</topology>
    </subcellularLocation>
</comment>
<comment type="caution">
    <text evidence="13">The sequence shown here is derived from an EMBL/GenBank/DDBJ whole genome shotgun (WGS) entry which is preliminary data.</text>
</comment>